<evidence type="ECO:0000256" key="2">
    <source>
        <dbReference type="ARBA" id="ARBA00022692"/>
    </source>
</evidence>
<feature type="compositionally biased region" description="Acidic residues" evidence="5">
    <location>
        <begin position="238"/>
        <end position="247"/>
    </location>
</feature>
<evidence type="ECO:0000256" key="1">
    <source>
        <dbReference type="ARBA" id="ARBA00004141"/>
    </source>
</evidence>
<dbReference type="InterPro" id="IPR032808">
    <property type="entry name" value="DoxX"/>
</dbReference>
<dbReference type="GO" id="GO:0016020">
    <property type="term" value="C:membrane"/>
    <property type="evidence" value="ECO:0007669"/>
    <property type="project" value="UniProtKB-SubCell"/>
</dbReference>
<evidence type="ECO:0000313" key="8">
    <source>
        <dbReference type="Proteomes" id="UP000694501"/>
    </source>
</evidence>
<dbReference type="RefSeq" id="WP_211041452.1">
    <property type="nucleotide sequence ID" value="NZ_JAELVF020000001.1"/>
</dbReference>
<keyword evidence="4 6" id="KW-0472">Membrane</keyword>
<keyword evidence="2 6" id="KW-0812">Transmembrane</keyword>
<comment type="subcellular location">
    <subcellularLocation>
        <location evidence="1">Membrane</location>
        <topology evidence="1">Multi-pass membrane protein</topology>
    </subcellularLocation>
</comment>
<feature type="compositionally biased region" description="Low complexity" evidence="5">
    <location>
        <begin position="117"/>
        <end position="127"/>
    </location>
</feature>
<dbReference type="PANTHER" id="PTHR39157">
    <property type="entry name" value="INTEGRAL MEMBRANE PROTEIN-RELATED"/>
    <property type="match status" value="1"/>
</dbReference>
<evidence type="ECO:0000256" key="4">
    <source>
        <dbReference type="ARBA" id="ARBA00023136"/>
    </source>
</evidence>
<feature type="compositionally biased region" description="Pro residues" evidence="5">
    <location>
        <begin position="573"/>
        <end position="592"/>
    </location>
</feature>
<feature type="region of interest" description="Disordered" evidence="5">
    <location>
        <begin position="117"/>
        <end position="144"/>
    </location>
</feature>
<evidence type="ECO:0000256" key="5">
    <source>
        <dbReference type="SAM" id="MobiDB-lite"/>
    </source>
</evidence>
<feature type="region of interest" description="Disordered" evidence="5">
    <location>
        <begin position="176"/>
        <end position="295"/>
    </location>
</feature>
<sequence>MSVDTRTPRTPTGESPPGSYDSQSVLSAVKVPSDPAQVIVNNVSFRVRLGAPPVQSRHVAASAVPSKAGAAPGRTPHASGRRLVSAAGAPVPLLNPASPSLGVGAGGLLGGVPRVPGGSAPTAAGDRPAARRRPPVVWSGRTMPGDAEAGQLLRAVRQSTASPVPPVLDEEPLAATTQTLPRPQPDWEDPPTVVRPRLPEPAPPLLGSAPPARGAYDVDPDPSQPYPAYDPYGTGPYDPDDLYDPDDPYGAAERSAGDGLRDADGQDARRRAAPLPAESGDSGRGEGRSTREATRHAYYPDRRMNLGIVLLPLRFFLGFISLYAGMGKLTDPVYFDGGERGSMVTWLRGLEPWSIASPLHDFAVSHPVGAGLTVAFLQVVVGVLTIFGLWQRAVAGVGALLSVVLLMTISWNTVAAYDAPDIIYLAAWSPLIIAGAPVYSLDARLAGEAWRTLGPRSRLVDLRRRVLRRGVLLVTLLVGLALLIGSILGSAVRSSQVATVPEPGEAPRNNLPGSPAPKEPRSATPSATEGPGAEPTAGQSADPDQRRSDPPSQGPGADGGARSGPSQDQTVQAPPPEQEQNQPAPPQQPEAPAPTTGGGEAPDNGGAGGGDGGGEAQRESDEGGSSGRGALGGLLGR</sequence>
<feature type="region of interest" description="Disordered" evidence="5">
    <location>
        <begin position="60"/>
        <end position="80"/>
    </location>
</feature>
<feature type="region of interest" description="Disordered" evidence="5">
    <location>
        <begin position="499"/>
        <end position="637"/>
    </location>
</feature>
<feature type="compositionally biased region" description="Gly residues" evidence="5">
    <location>
        <begin position="596"/>
        <end position="615"/>
    </location>
</feature>
<feature type="transmembrane region" description="Helical" evidence="6">
    <location>
        <begin position="422"/>
        <end position="441"/>
    </location>
</feature>
<feature type="compositionally biased region" description="Polar residues" evidence="5">
    <location>
        <begin position="1"/>
        <end position="13"/>
    </location>
</feature>
<feature type="compositionally biased region" description="Basic and acidic residues" evidence="5">
    <location>
        <begin position="255"/>
        <end position="270"/>
    </location>
</feature>
<gene>
    <name evidence="7" type="ORF">JGS22_005605</name>
</gene>
<dbReference type="PANTHER" id="PTHR39157:SF1">
    <property type="entry name" value="DOXX FAMILY PROTEIN"/>
    <property type="match status" value="1"/>
</dbReference>
<feature type="compositionally biased region" description="Low complexity" evidence="5">
    <location>
        <begin position="226"/>
        <end position="237"/>
    </location>
</feature>
<feature type="compositionally biased region" description="Basic and acidic residues" evidence="5">
    <location>
        <begin position="281"/>
        <end position="295"/>
    </location>
</feature>
<feature type="region of interest" description="Disordered" evidence="5">
    <location>
        <begin position="1"/>
        <end position="24"/>
    </location>
</feature>
<organism evidence="7 8">
    <name type="scientific">Streptomyces tardus</name>
    <dbReference type="NCBI Taxonomy" id="2780544"/>
    <lineage>
        <taxon>Bacteria</taxon>
        <taxon>Bacillati</taxon>
        <taxon>Actinomycetota</taxon>
        <taxon>Actinomycetes</taxon>
        <taxon>Kitasatosporales</taxon>
        <taxon>Streptomycetaceae</taxon>
        <taxon>Streptomyces</taxon>
    </lineage>
</organism>
<feature type="compositionally biased region" description="Low complexity" evidence="5">
    <location>
        <begin position="60"/>
        <end position="73"/>
    </location>
</feature>
<feature type="compositionally biased region" description="Gly residues" evidence="5">
    <location>
        <begin position="624"/>
        <end position="637"/>
    </location>
</feature>
<proteinExistence type="predicted"/>
<feature type="transmembrane region" description="Helical" evidence="6">
    <location>
        <begin position="397"/>
        <end position="416"/>
    </location>
</feature>
<evidence type="ECO:0000256" key="3">
    <source>
        <dbReference type="ARBA" id="ARBA00022989"/>
    </source>
</evidence>
<feature type="transmembrane region" description="Helical" evidence="6">
    <location>
        <begin position="305"/>
        <end position="326"/>
    </location>
</feature>
<feature type="transmembrane region" description="Helical" evidence="6">
    <location>
        <begin position="368"/>
        <end position="390"/>
    </location>
</feature>
<evidence type="ECO:0000313" key="7">
    <source>
        <dbReference type="EMBL" id="MBU7597122.1"/>
    </source>
</evidence>
<keyword evidence="3 6" id="KW-1133">Transmembrane helix</keyword>
<keyword evidence="8" id="KW-1185">Reference proteome</keyword>
<dbReference type="AlphaFoldDB" id="A0A949JBR2"/>
<dbReference type="Proteomes" id="UP000694501">
    <property type="component" value="Unassembled WGS sequence"/>
</dbReference>
<dbReference type="Pfam" id="PF07681">
    <property type="entry name" value="DoxX"/>
    <property type="match status" value="1"/>
</dbReference>
<comment type="caution">
    <text evidence="7">The sequence shown here is derived from an EMBL/GenBank/DDBJ whole genome shotgun (WGS) entry which is preliminary data.</text>
</comment>
<reference evidence="7" key="1">
    <citation type="submission" date="2021-06" db="EMBL/GenBank/DDBJ databases">
        <title>Sequencing of actinobacteria type strains.</title>
        <authorList>
            <person name="Nguyen G.-S."/>
            <person name="Wentzel A."/>
        </authorList>
    </citation>
    <scope>NUCLEOTIDE SEQUENCE</scope>
    <source>
        <strain evidence="7">P38-E01</strain>
    </source>
</reference>
<evidence type="ECO:0000256" key="6">
    <source>
        <dbReference type="SAM" id="Phobius"/>
    </source>
</evidence>
<dbReference type="EMBL" id="JAELVF020000001">
    <property type="protein sequence ID" value="MBU7597122.1"/>
    <property type="molecule type" value="Genomic_DNA"/>
</dbReference>
<feature type="transmembrane region" description="Helical" evidence="6">
    <location>
        <begin position="471"/>
        <end position="492"/>
    </location>
</feature>
<accession>A0A949JBR2</accession>
<name>A0A949JBR2_9ACTN</name>
<protein>
    <submittedName>
        <fullName evidence="7">DoxX family membrane protein</fullName>
    </submittedName>
</protein>